<dbReference type="GO" id="GO:0005886">
    <property type="term" value="C:plasma membrane"/>
    <property type="evidence" value="ECO:0007669"/>
    <property type="project" value="TreeGrafter"/>
</dbReference>
<dbReference type="GO" id="GO:0007159">
    <property type="term" value="P:leukocyte cell-cell adhesion"/>
    <property type="evidence" value="ECO:0007669"/>
    <property type="project" value="TreeGrafter"/>
</dbReference>
<feature type="non-terminal residue" evidence="2">
    <location>
        <position position="1"/>
    </location>
</feature>
<dbReference type="AlphaFoldDB" id="A0A8X7WW92"/>
<evidence type="ECO:0000313" key="2">
    <source>
        <dbReference type="EMBL" id="KAG2457005.1"/>
    </source>
</evidence>
<dbReference type="GO" id="GO:0098636">
    <property type="term" value="C:protein complex involved in cell adhesion"/>
    <property type="evidence" value="ECO:0007669"/>
    <property type="project" value="TreeGrafter"/>
</dbReference>
<protein>
    <submittedName>
        <fullName evidence="2">JAM2 protein</fullName>
    </submittedName>
</protein>
<comment type="caution">
    <text evidence="2">The sequence shown here is derived from an EMBL/GenBank/DDBJ whole genome shotgun (WGS) entry which is preliminary data.</text>
</comment>
<accession>A0A8X7WW92</accession>
<evidence type="ECO:0000256" key="1">
    <source>
        <dbReference type="SAM" id="Phobius"/>
    </source>
</evidence>
<feature type="transmembrane region" description="Helical" evidence="1">
    <location>
        <begin position="61"/>
        <end position="82"/>
    </location>
</feature>
<feature type="non-terminal residue" evidence="2">
    <location>
        <position position="162"/>
    </location>
</feature>
<keyword evidence="1" id="KW-1133">Transmembrane helix</keyword>
<dbReference type="EMBL" id="JAATIS010008602">
    <property type="protein sequence ID" value="KAG2457005.1"/>
    <property type="molecule type" value="Genomic_DNA"/>
</dbReference>
<sequence>MPARPPAHTLVFFLVVPKQQFNRATKGDTGNYYCEAFNGVGVPQRCNPKHLQIDDLNVPGIVAAVVVLALIISLCGLGVYFAQRSGYFGSKSAFTDHIDNMKTGYTLIILGLHRDVPSTLLTPTTNAQGGQGCHFLVMVTSCLAFEPNRRTLEKLTLLEGFL</sequence>
<dbReference type="GO" id="GO:0070160">
    <property type="term" value="C:tight junction"/>
    <property type="evidence" value="ECO:0007669"/>
    <property type="project" value="TreeGrafter"/>
</dbReference>
<dbReference type="PANTHER" id="PTHR44663">
    <property type="entry name" value="JUNCTIONAL ADHESION MOLECULE B"/>
    <property type="match status" value="1"/>
</dbReference>
<keyword evidence="1" id="KW-0812">Transmembrane</keyword>
<dbReference type="GO" id="GO:0009986">
    <property type="term" value="C:cell surface"/>
    <property type="evidence" value="ECO:0007669"/>
    <property type="project" value="TreeGrafter"/>
</dbReference>
<evidence type="ECO:0000313" key="3">
    <source>
        <dbReference type="Proteomes" id="UP000886611"/>
    </source>
</evidence>
<dbReference type="InterPro" id="IPR042625">
    <property type="entry name" value="JAM2"/>
</dbReference>
<reference evidence="2 3" key="1">
    <citation type="journal article" date="2021" name="Cell">
        <title>Tracing the genetic footprints of vertebrate landing in non-teleost ray-finned fishes.</title>
        <authorList>
            <person name="Bi X."/>
            <person name="Wang K."/>
            <person name="Yang L."/>
            <person name="Pan H."/>
            <person name="Jiang H."/>
            <person name="Wei Q."/>
            <person name="Fang M."/>
            <person name="Yu H."/>
            <person name="Zhu C."/>
            <person name="Cai Y."/>
            <person name="He Y."/>
            <person name="Gan X."/>
            <person name="Zeng H."/>
            <person name="Yu D."/>
            <person name="Zhu Y."/>
            <person name="Jiang H."/>
            <person name="Qiu Q."/>
            <person name="Yang H."/>
            <person name="Zhang Y.E."/>
            <person name="Wang W."/>
            <person name="Zhu M."/>
            <person name="He S."/>
            <person name="Zhang G."/>
        </authorList>
    </citation>
    <scope>NUCLEOTIDE SEQUENCE [LARGE SCALE GENOMIC DNA]</scope>
    <source>
        <strain evidence="2">Bchr_013</strain>
    </source>
</reference>
<proteinExistence type="predicted"/>
<dbReference type="Proteomes" id="UP000886611">
    <property type="component" value="Unassembled WGS sequence"/>
</dbReference>
<dbReference type="PANTHER" id="PTHR44663:SF2">
    <property type="entry name" value="JUNCTIONAL ADHESION MOLECULE B"/>
    <property type="match status" value="1"/>
</dbReference>
<gene>
    <name evidence="2" type="primary">Jam2</name>
    <name evidence="2" type="ORF">GTO96_0012551</name>
</gene>
<organism evidence="2 3">
    <name type="scientific">Polypterus senegalus</name>
    <name type="common">Senegal bichir</name>
    <dbReference type="NCBI Taxonomy" id="55291"/>
    <lineage>
        <taxon>Eukaryota</taxon>
        <taxon>Metazoa</taxon>
        <taxon>Chordata</taxon>
        <taxon>Craniata</taxon>
        <taxon>Vertebrata</taxon>
        <taxon>Euteleostomi</taxon>
        <taxon>Actinopterygii</taxon>
        <taxon>Polypteriformes</taxon>
        <taxon>Polypteridae</taxon>
        <taxon>Polypterus</taxon>
    </lineage>
</organism>
<name>A0A8X7WW92_POLSE</name>
<keyword evidence="1" id="KW-0472">Membrane</keyword>
<keyword evidence="3" id="KW-1185">Reference proteome</keyword>